<dbReference type="AlphaFoldDB" id="A0A4Z0QHL1"/>
<gene>
    <name evidence="2" type="ORF">E5K02_04815</name>
</gene>
<name>A0A4Z0QHL1_9BACT</name>
<evidence type="ECO:0008006" key="4">
    <source>
        <dbReference type="Google" id="ProtNLM"/>
    </source>
</evidence>
<keyword evidence="1" id="KW-0732">Signal</keyword>
<proteinExistence type="predicted"/>
<feature type="chain" id="PRO_5021266358" description="Adhesin domain-containing protein" evidence="1">
    <location>
        <begin position="24"/>
        <end position="289"/>
    </location>
</feature>
<sequence>MKLTIHPSLIALLVLLSSCQATAQNREFKEQISKEFTLTGAADRSVLAIYNIDGNVSVQGTTGNKVVVEVTRIIRADDEQTLEQGKKEAVLGLYQRNDSVVAYMAGPFDTRPRRNGRNINHRDIDYHYTFHYVVKVPNQMNLDVSTINNGAVTVREVSGKLRAHNINGAVTLTNVQGTTDARTINGPLEASYLSSPPGPCTYSTINGDIKVTYPSDLGADVRFKSMHGELLTDFPNVESLPVQVVQNKESTTGGTKYKLSKGTAVRLGKGGHDFRFETLNGDVTIKRKP</sequence>
<organism evidence="2 3">
    <name type="scientific">Hymenobacter metallicola</name>
    <dbReference type="NCBI Taxonomy" id="2563114"/>
    <lineage>
        <taxon>Bacteria</taxon>
        <taxon>Pseudomonadati</taxon>
        <taxon>Bacteroidota</taxon>
        <taxon>Cytophagia</taxon>
        <taxon>Cytophagales</taxon>
        <taxon>Hymenobacteraceae</taxon>
        <taxon>Hymenobacter</taxon>
    </lineage>
</organism>
<dbReference type="PROSITE" id="PS51257">
    <property type="entry name" value="PROKAR_LIPOPROTEIN"/>
    <property type="match status" value="1"/>
</dbReference>
<protein>
    <recommendedName>
        <fullName evidence="4">Adhesin domain-containing protein</fullName>
    </recommendedName>
</protein>
<evidence type="ECO:0000313" key="3">
    <source>
        <dbReference type="Proteomes" id="UP000298471"/>
    </source>
</evidence>
<feature type="signal peptide" evidence="1">
    <location>
        <begin position="1"/>
        <end position="23"/>
    </location>
</feature>
<evidence type="ECO:0000256" key="1">
    <source>
        <dbReference type="SAM" id="SignalP"/>
    </source>
</evidence>
<evidence type="ECO:0000313" key="2">
    <source>
        <dbReference type="EMBL" id="TGE28789.1"/>
    </source>
</evidence>
<comment type="caution">
    <text evidence="2">The sequence shown here is derived from an EMBL/GenBank/DDBJ whole genome shotgun (WGS) entry which is preliminary data.</text>
</comment>
<dbReference type="EMBL" id="SRMB01000001">
    <property type="protein sequence ID" value="TGE28789.1"/>
    <property type="molecule type" value="Genomic_DNA"/>
</dbReference>
<keyword evidence="3" id="KW-1185">Reference proteome</keyword>
<reference evidence="2 3" key="1">
    <citation type="submission" date="2019-04" db="EMBL/GenBank/DDBJ databases">
        <authorList>
            <person name="Feng G."/>
            <person name="Zhang J."/>
            <person name="Zhu H."/>
        </authorList>
    </citation>
    <scope>NUCLEOTIDE SEQUENCE [LARGE SCALE GENOMIC DNA]</scope>
    <source>
        <strain evidence="2 3">9PBR-1</strain>
    </source>
</reference>
<accession>A0A4Z0QHL1</accession>
<dbReference type="OrthoDB" id="937739at2"/>
<dbReference type="RefSeq" id="WP_135392590.1">
    <property type="nucleotide sequence ID" value="NZ_SRMB01000001.1"/>
</dbReference>
<dbReference type="Proteomes" id="UP000298471">
    <property type="component" value="Unassembled WGS sequence"/>
</dbReference>